<protein>
    <submittedName>
        <fullName evidence="1">Uncharacterized protein</fullName>
    </submittedName>
</protein>
<dbReference type="AlphaFoldDB" id="A0A8A1LK54"/>
<gene>
    <name evidence="1" type="ORF">I7I53_01916</name>
</gene>
<accession>A0A8A1LK54</accession>
<name>A0A8A1LK54_AJEC8</name>
<evidence type="ECO:0000313" key="2">
    <source>
        <dbReference type="Proteomes" id="UP000663419"/>
    </source>
</evidence>
<reference evidence="1" key="1">
    <citation type="submission" date="2021-01" db="EMBL/GenBank/DDBJ databases">
        <title>Chromosome-level genome assembly of a human fungal pathogen reveals clustering of transcriptionally co-regulated genes.</title>
        <authorList>
            <person name="Voorhies M."/>
            <person name="Cohen S."/>
            <person name="Shea T.P."/>
            <person name="Petrus S."/>
            <person name="Munoz J.F."/>
            <person name="Poplawski S."/>
            <person name="Goldman W.E."/>
            <person name="Michael T."/>
            <person name="Cuomo C.A."/>
            <person name="Sil A."/>
            <person name="Beyhan S."/>
        </authorList>
    </citation>
    <scope>NUCLEOTIDE SEQUENCE</scope>
    <source>
        <strain evidence="1">H88</strain>
    </source>
</reference>
<dbReference type="Proteomes" id="UP000663419">
    <property type="component" value="Chromosome 3"/>
</dbReference>
<organism evidence="1 2">
    <name type="scientific">Ajellomyces capsulatus (strain H88)</name>
    <name type="common">Darling's disease fungus</name>
    <name type="synonym">Histoplasma capsulatum</name>
    <dbReference type="NCBI Taxonomy" id="544711"/>
    <lineage>
        <taxon>Eukaryota</taxon>
        <taxon>Fungi</taxon>
        <taxon>Dikarya</taxon>
        <taxon>Ascomycota</taxon>
        <taxon>Pezizomycotina</taxon>
        <taxon>Eurotiomycetes</taxon>
        <taxon>Eurotiomycetidae</taxon>
        <taxon>Onygenales</taxon>
        <taxon>Ajellomycetaceae</taxon>
        <taxon>Histoplasma</taxon>
    </lineage>
</organism>
<sequence length="70" mass="7481">MNRVATRGFHATAQRVLQYSGSVNLGDVILTNADGAEWSDSVDSGCNMIEKADPRIKQAQIQGCAGTQVE</sequence>
<dbReference type="VEuPathDB" id="FungiDB:I7I53_01916"/>
<evidence type="ECO:0000313" key="1">
    <source>
        <dbReference type="EMBL" id="QSS54389.1"/>
    </source>
</evidence>
<proteinExistence type="predicted"/>
<dbReference type="EMBL" id="CP069104">
    <property type="protein sequence ID" value="QSS54389.1"/>
    <property type="molecule type" value="Genomic_DNA"/>
</dbReference>